<sequence length="417" mass="47711">MGRIQSHLTTGLLVRTLLGLLFVFFILQLYPRIKFLHVKTVAIDPVREIHHIFLRLTPNGTSSAPGLMLDKDGRELPPPDFSSTVLPRVMSDTHIKVEPLISTGSEDLNFPLHLDFPELVRKILANETVPVKPINRPGFPILVPLPEKCQPSSLVFNSHPDLLILIKSAPSHFALRDAIRIGWGDERCWGGRQVVRLFLSGTVSPNESNTAARLKREMEVFGDIIQQDFIDHYYNNTYKIMFGLEWAVQYCSNAPLIMFVDDDFFVYPKNVIAYVEGLSAGVLDRLVSGYVWSNATPIRVNRSFSGKWFMSKAEFPDSRYPPYVAAGNFFVSQQMARELYVASQYTRYMRFDDVFLGIILKKMVRIPIHLKQIYAFTTINQNSTAFRTIISSHRFHDPALQLKAWDYLNCTQFCIKM</sequence>
<dbReference type="GO" id="GO:0016758">
    <property type="term" value="F:hexosyltransferase activity"/>
    <property type="evidence" value="ECO:0007669"/>
    <property type="project" value="InterPro"/>
</dbReference>
<keyword evidence="10" id="KW-0325">Glycoprotein</keyword>
<dbReference type="GO" id="GO:0006493">
    <property type="term" value="P:protein O-linked glycosylation"/>
    <property type="evidence" value="ECO:0007669"/>
    <property type="project" value="TreeGrafter"/>
</dbReference>
<dbReference type="Pfam" id="PF01762">
    <property type="entry name" value="Galactosyl_T"/>
    <property type="match status" value="1"/>
</dbReference>
<evidence type="ECO:0000313" key="12">
    <source>
        <dbReference type="EMBL" id="KAA0183676.1"/>
    </source>
</evidence>
<dbReference type="OrthoDB" id="2139606at2759"/>
<gene>
    <name evidence="12" type="ORF">FBUS_01647</name>
</gene>
<keyword evidence="6 11" id="KW-0735">Signal-anchor</keyword>
<organism evidence="12 13">
    <name type="scientific">Fasciolopsis buskii</name>
    <dbReference type="NCBI Taxonomy" id="27845"/>
    <lineage>
        <taxon>Eukaryota</taxon>
        <taxon>Metazoa</taxon>
        <taxon>Spiralia</taxon>
        <taxon>Lophotrochozoa</taxon>
        <taxon>Platyhelminthes</taxon>
        <taxon>Trematoda</taxon>
        <taxon>Digenea</taxon>
        <taxon>Plagiorchiida</taxon>
        <taxon>Echinostomata</taxon>
        <taxon>Echinostomatoidea</taxon>
        <taxon>Fasciolidae</taxon>
        <taxon>Fasciolopsis</taxon>
    </lineage>
</organism>
<evidence type="ECO:0000313" key="13">
    <source>
        <dbReference type="Proteomes" id="UP000728185"/>
    </source>
</evidence>
<dbReference type="GO" id="GO:0000139">
    <property type="term" value="C:Golgi membrane"/>
    <property type="evidence" value="ECO:0007669"/>
    <property type="project" value="UniProtKB-SubCell"/>
</dbReference>
<comment type="subcellular location">
    <subcellularLocation>
        <location evidence="1 11">Golgi apparatus membrane</location>
        <topology evidence="1 11">Single-pass type II membrane protein</topology>
    </subcellularLocation>
</comment>
<name>A0A8E0VCH6_9TREM</name>
<evidence type="ECO:0000256" key="3">
    <source>
        <dbReference type="ARBA" id="ARBA00022676"/>
    </source>
</evidence>
<evidence type="ECO:0000256" key="8">
    <source>
        <dbReference type="ARBA" id="ARBA00023034"/>
    </source>
</evidence>
<dbReference type="InterPro" id="IPR002659">
    <property type="entry name" value="Glyco_trans_31"/>
</dbReference>
<evidence type="ECO:0000256" key="11">
    <source>
        <dbReference type="RuleBase" id="RU363063"/>
    </source>
</evidence>
<dbReference type="Proteomes" id="UP000728185">
    <property type="component" value="Unassembled WGS sequence"/>
</dbReference>
<dbReference type="EMBL" id="LUCM01011629">
    <property type="protein sequence ID" value="KAA0183676.1"/>
    <property type="molecule type" value="Genomic_DNA"/>
</dbReference>
<reference evidence="12" key="1">
    <citation type="submission" date="2019-05" db="EMBL/GenBank/DDBJ databases">
        <title>Annotation for the trematode Fasciolopsis buski.</title>
        <authorList>
            <person name="Choi Y.-J."/>
        </authorList>
    </citation>
    <scope>NUCLEOTIDE SEQUENCE</scope>
    <source>
        <strain evidence="12">HT</strain>
        <tissue evidence="12">Whole worm</tissue>
    </source>
</reference>
<dbReference type="Gene3D" id="3.90.550.50">
    <property type="match status" value="1"/>
</dbReference>
<comment type="similarity">
    <text evidence="2 11">Belongs to the glycosyltransferase 31 family.</text>
</comment>
<keyword evidence="7 11" id="KW-1133">Transmembrane helix</keyword>
<evidence type="ECO:0000256" key="6">
    <source>
        <dbReference type="ARBA" id="ARBA00022968"/>
    </source>
</evidence>
<evidence type="ECO:0000256" key="10">
    <source>
        <dbReference type="ARBA" id="ARBA00023180"/>
    </source>
</evidence>
<keyword evidence="9 11" id="KW-0472">Membrane</keyword>
<keyword evidence="8 11" id="KW-0333">Golgi apparatus</keyword>
<comment type="caution">
    <text evidence="12">The sequence shown here is derived from an EMBL/GenBank/DDBJ whole genome shotgun (WGS) entry which is preliminary data.</text>
</comment>
<accession>A0A8E0VCH6</accession>
<dbReference type="EC" id="2.4.1.-" evidence="11"/>
<keyword evidence="13" id="KW-1185">Reference proteome</keyword>
<keyword evidence="5 11" id="KW-0812">Transmembrane</keyword>
<dbReference type="PANTHER" id="PTHR11214:SF349">
    <property type="entry name" value="BETA-1,3-GALACTOSYLTRANSFERASE BRN"/>
    <property type="match status" value="1"/>
</dbReference>
<keyword evidence="4" id="KW-0808">Transferase</keyword>
<evidence type="ECO:0000256" key="1">
    <source>
        <dbReference type="ARBA" id="ARBA00004323"/>
    </source>
</evidence>
<evidence type="ECO:0000256" key="9">
    <source>
        <dbReference type="ARBA" id="ARBA00023136"/>
    </source>
</evidence>
<evidence type="ECO:0000256" key="5">
    <source>
        <dbReference type="ARBA" id="ARBA00022692"/>
    </source>
</evidence>
<evidence type="ECO:0000256" key="7">
    <source>
        <dbReference type="ARBA" id="ARBA00022989"/>
    </source>
</evidence>
<evidence type="ECO:0000256" key="2">
    <source>
        <dbReference type="ARBA" id="ARBA00008661"/>
    </source>
</evidence>
<evidence type="ECO:0000256" key="4">
    <source>
        <dbReference type="ARBA" id="ARBA00022679"/>
    </source>
</evidence>
<proteinExistence type="inferred from homology"/>
<feature type="transmembrane region" description="Helical" evidence="11">
    <location>
        <begin position="12"/>
        <end position="30"/>
    </location>
</feature>
<protein>
    <recommendedName>
        <fullName evidence="11">Hexosyltransferase</fullName>
        <ecNumber evidence="11">2.4.1.-</ecNumber>
    </recommendedName>
</protein>
<dbReference type="PANTHER" id="PTHR11214">
    <property type="entry name" value="BETA-1,3-N-ACETYLGLUCOSAMINYLTRANSFERASE"/>
    <property type="match status" value="1"/>
</dbReference>
<dbReference type="AlphaFoldDB" id="A0A8E0VCH6"/>
<dbReference type="GO" id="GO:0008194">
    <property type="term" value="F:UDP-glycosyltransferase activity"/>
    <property type="evidence" value="ECO:0007669"/>
    <property type="project" value="TreeGrafter"/>
</dbReference>
<keyword evidence="3 11" id="KW-0328">Glycosyltransferase</keyword>
<dbReference type="FunFam" id="3.90.550.50:FF:000001">
    <property type="entry name" value="Hexosyltransferase"/>
    <property type="match status" value="1"/>
</dbReference>